<protein>
    <submittedName>
        <fullName evidence="2">Bacterial low temperature requirement A protein (LtrA)</fullName>
    </submittedName>
</protein>
<sequence length="396" mass="43129">MGEQKHKAYWLRARVAHKHHKVSFVELFFDLVFVFALTQLSHRLLAHFTLLGALETAILLLAVWWVWVYTTWVTNWLDPDSGPVRAMLFLLMLAGLVLSTSIPDAFGEKGLAFAIAYAAMQVGRSLFTAWSMRRDHPVNHRNFRRMTWWLAFSGGLWIAGGVAEGEVRLGLWIAAIATEYLSPAIGFPVPGLGRSETSDWDVEGGHMAERCGLFLIIALGESILVTGTNFSDMDWTLANATSFLVAFLGSVAMWAVYFNVGSGQASRILAQTRDTGQIARLAYTYDHIIIVAGLVLTAAADEFLLTHPDQPGDTAIAAAVIGGPLLFLTGVTLFKRVTTDRLPRSHVVGLALMLGLVPLALVLPTLALAALSVAVLGVVAIWEQVALGRAPPLEET</sequence>
<gene>
    <name evidence="2" type="ORF">A6302_00540</name>
</gene>
<keyword evidence="1" id="KW-1133">Transmembrane helix</keyword>
<organism evidence="2 3">
    <name type="scientific">Methylobrevis pamukkalensis</name>
    <dbReference type="NCBI Taxonomy" id="1439726"/>
    <lineage>
        <taxon>Bacteria</taxon>
        <taxon>Pseudomonadati</taxon>
        <taxon>Pseudomonadota</taxon>
        <taxon>Alphaproteobacteria</taxon>
        <taxon>Hyphomicrobiales</taxon>
        <taxon>Pleomorphomonadaceae</taxon>
        <taxon>Methylobrevis</taxon>
    </lineage>
</organism>
<dbReference type="Pfam" id="PF06772">
    <property type="entry name" value="LtrA"/>
    <property type="match status" value="1"/>
</dbReference>
<accession>A0A1E3H8L2</accession>
<feature type="transmembrane region" description="Helical" evidence="1">
    <location>
        <begin position="211"/>
        <end position="231"/>
    </location>
</feature>
<feature type="transmembrane region" description="Helical" evidence="1">
    <location>
        <begin position="44"/>
        <end position="72"/>
    </location>
</feature>
<keyword evidence="1" id="KW-0472">Membrane</keyword>
<feature type="transmembrane region" description="Helical" evidence="1">
    <location>
        <begin position="281"/>
        <end position="300"/>
    </location>
</feature>
<dbReference type="OrthoDB" id="5520804at2"/>
<feature type="transmembrane region" description="Helical" evidence="1">
    <location>
        <begin position="109"/>
        <end position="127"/>
    </location>
</feature>
<evidence type="ECO:0000313" key="2">
    <source>
        <dbReference type="EMBL" id="ODN72136.1"/>
    </source>
</evidence>
<dbReference type="InterPro" id="IPR010640">
    <property type="entry name" value="Low_temperature_requirement_A"/>
</dbReference>
<dbReference type="PANTHER" id="PTHR36840">
    <property type="entry name" value="BLL5714 PROTEIN"/>
    <property type="match status" value="1"/>
</dbReference>
<comment type="caution">
    <text evidence="2">The sequence shown here is derived from an EMBL/GenBank/DDBJ whole genome shotgun (WGS) entry which is preliminary data.</text>
</comment>
<dbReference type="AlphaFoldDB" id="A0A1E3H8L2"/>
<dbReference type="EMBL" id="MCRJ01000007">
    <property type="protein sequence ID" value="ODN72136.1"/>
    <property type="molecule type" value="Genomic_DNA"/>
</dbReference>
<dbReference type="PANTHER" id="PTHR36840:SF1">
    <property type="entry name" value="BLL5714 PROTEIN"/>
    <property type="match status" value="1"/>
</dbReference>
<keyword evidence="1" id="KW-0812">Transmembrane</keyword>
<keyword evidence="3" id="KW-1185">Reference proteome</keyword>
<dbReference type="Proteomes" id="UP000094622">
    <property type="component" value="Unassembled WGS sequence"/>
</dbReference>
<name>A0A1E3H8L2_9HYPH</name>
<feature type="transmembrane region" description="Helical" evidence="1">
    <location>
        <begin position="21"/>
        <end position="38"/>
    </location>
</feature>
<feature type="transmembrane region" description="Helical" evidence="1">
    <location>
        <begin position="147"/>
        <end position="163"/>
    </location>
</feature>
<feature type="transmembrane region" description="Helical" evidence="1">
    <location>
        <begin position="84"/>
        <end position="103"/>
    </location>
</feature>
<feature type="transmembrane region" description="Helical" evidence="1">
    <location>
        <begin position="355"/>
        <end position="382"/>
    </location>
</feature>
<feature type="transmembrane region" description="Helical" evidence="1">
    <location>
        <begin position="315"/>
        <end position="334"/>
    </location>
</feature>
<feature type="transmembrane region" description="Helical" evidence="1">
    <location>
        <begin position="237"/>
        <end position="260"/>
    </location>
</feature>
<evidence type="ECO:0000313" key="3">
    <source>
        <dbReference type="Proteomes" id="UP000094622"/>
    </source>
</evidence>
<reference evidence="2 3" key="1">
    <citation type="submission" date="2016-07" db="EMBL/GenBank/DDBJ databases">
        <title>Draft Genome Sequence of Methylobrevis pamukkalensis PK2.</title>
        <authorList>
            <person name="Vasilenko O.V."/>
            <person name="Doronina N.V."/>
            <person name="Shmareva M.N."/>
            <person name="Tarlachkov S.V."/>
            <person name="Mustakhimov I."/>
            <person name="Trotsenko Y.A."/>
        </authorList>
    </citation>
    <scope>NUCLEOTIDE SEQUENCE [LARGE SCALE GENOMIC DNA]</scope>
    <source>
        <strain evidence="2 3">PK2</strain>
    </source>
</reference>
<dbReference type="PATRIC" id="fig|1439726.3.peg.569"/>
<feature type="transmembrane region" description="Helical" evidence="1">
    <location>
        <begin position="169"/>
        <end position="190"/>
    </location>
</feature>
<dbReference type="RefSeq" id="WP_069305695.1">
    <property type="nucleotide sequence ID" value="NZ_MCRJ01000007.1"/>
</dbReference>
<proteinExistence type="predicted"/>
<evidence type="ECO:0000256" key="1">
    <source>
        <dbReference type="SAM" id="Phobius"/>
    </source>
</evidence>